<sequence length="230" mass="23948">MAGFLTGLPKGIGPKLAIIVGLGAVGLLAAGKIDRPAATEEKTVESAPQESGTTPVAAAPVQLAERSRSQPVEVDPHALVVKRVLSIDGPFRHGDYVWDETGAPAIGPIIITIDLKAQTLSVFRGGYEIGAAVILYGADDKPSPLGAFPITEKDADHVSNLYDAPMPYMLRLTNDGVAIHGSDVKWGNATHGCIGIPTPFAKKLFGVAKLGDLAIITNGRMLDTSHADPG</sequence>
<evidence type="ECO:0000256" key="1">
    <source>
        <dbReference type="ARBA" id="ARBA00004752"/>
    </source>
</evidence>
<evidence type="ECO:0000256" key="7">
    <source>
        <dbReference type="PROSITE-ProRule" id="PRU01373"/>
    </source>
</evidence>
<keyword evidence="3" id="KW-0808">Transferase</keyword>
<proteinExistence type="inferred from homology"/>
<protein>
    <submittedName>
        <fullName evidence="9">Lipoprotein-anchoring transpeptidase ErfK/SrfK</fullName>
    </submittedName>
</protein>
<comment type="similarity">
    <text evidence="2">Belongs to the YkuD family.</text>
</comment>
<dbReference type="GO" id="GO:0008360">
    <property type="term" value="P:regulation of cell shape"/>
    <property type="evidence" value="ECO:0007669"/>
    <property type="project" value="UniProtKB-UniRule"/>
</dbReference>
<dbReference type="UniPathway" id="UPA00219"/>
<dbReference type="GO" id="GO:0016740">
    <property type="term" value="F:transferase activity"/>
    <property type="evidence" value="ECO:0007669"/>
    <property type="project" value="UniProtKB-KW"/>
</dbReference>
<gene>
    <name evidence="9" type="ORF">IQ35_00029</name>
</gene>
<keyword evidence="9" id="KW-0449">Lipoprotein</keyword>
<evidence type="ECO:0000256" key="5">
    <source>
        <dbReference type="ARBA" id="ARBA00022984"/>
    </source>
</evidence>
<evidence type="ECO:0000256" key="6">
    <source>
        <dbReference type="ARBA" id="ARBA00023316"/>
    </source>
</evidence>
<dbReference type="InterPro" id="IPR038063">
    <property type="entry name" value="Transpep_catalytic_dom"/>
</dbReference>
<dbReference type="PANTHER" id="PTHR30582">
    <property type="entry name" value="L,D-TRANSPEPTIDASE"/>
    <property type="match status" value="1"/>
</dbReference>
<dbReference type="GO" id="GO:0071972">
    <property type="term" value="F:peptidoglycan L,D-transpeptidase activity"/>
    <property type="evidence" value="ECO:0007669"/>
    <property type="project" value="TreeGrafter"/>
</dbReference>
<keyword evidence="5 7" id="KW-0573">Peptidoglycan synthesis</keyword>
<feature type="domain" description="L,D-TPase catalytic" evidence="8">
    <location>
        <begin position="109"/>
        <end position="217"/>
    </location>
</feature>
<organism evidence="9 10">
    <name type="scientific">Sphingobium wenxiniae (strain DSM 21828 / CGMCC 1.7748 / JZ-1)</name>
    <dbReference type="NCBI Taxonomy" id="595605"/>
    <lineage>
        <taxon>Bacteria</taxon>
        <taxon>Pseudomonadati</taxon>
        <taxon>Pseudomonadota</taxon>
        <taxon>Alphaproteobacteria</taxon>
        <taxon>Sphingomonadales</taxon>
        <taxon>Sphingomonadaceae</taxon>
        <taxon>Sphingobium</taxon>
    </lineage>
</organism>
<feature type="active site" description="Nucleophile" evidence="7">
    <location>
        <position position="193"/>
    </location>
</feature>
<feature type="active site" description="Proton donor/acceptor" evidence="7">
    <location>
        <position position="180"/>
    </location>
</feature>
<evidence type="ECO:0000256" key="3">
    <source>
        <dbReference type="ARBA" id="ARBA00022679"/>
    </source>
</evidence>
<dbReference type="InterPro" id="IPR005490">
    <property type="entry name" value="LD_TPept_cat_dom"/>
</dbReference>
<dbReference type="InterPro" id="IPR050979">
    <property type="entry name" value="LD-transpeptidase"/>
</dbReference>
<evidence type="ECO:0000313" key="10">
    <source>
        <dbReference type="Proteomes" id="UP000316624"/>
    </source>
</evidence>
<accession>A0A562KQ79</accession>
<comment type="caution">
    <text evidence="9">The sequence shown here is derived from an EMBL/GenBank/DDBJ whole genome shotgun (WGS) entry which is preliminary data.</text>
</comment>
<name>A0A562KQ79_SPHWJ</name>
<reference evidence="9 10" key="1">
    <citation type="journal article" date="2015" name="Stand. Genomic Sci.">
        <title>Genomic Encyclopedia of Bacterial and Archaeal Type Strains, Phase III: the genomes of soil and plant-associated and newly described type strains.</title>
        <authorList>
            <person name="Whitman W.B."/>
            <person name="Woyke T."/>
            <person name="Klenk H.P."/>
            <person name="Zhou Y."/>
            <person name="Lilburn T.G."/>
            <person name="Beck B.J."/>
            <person name="De Vos P."/>
            <person name="Vandamme P."/>
            <person name="Eisen J.A."/>
            <person name="Garrity G."/>
            <person name="Hugenholtz P."/>
            <person name="Kyrpides N.C."/>
        </authorList>
    </citation>
    <scope>NUCLEOTIDE SEQUENCE [LARGE SCALE GENOMIC DNA]</scope>
    <source>
        <strain evidence="9 10">CGMCC 1.7748</strain>
    </source>
</reference>
<dbReference type="GO" id="GO:0071555">
    <property type="term" value="P:cell wall organization"/>
    <property type="evidence" value="ECO:0007669"/>
    <property type="project" value="UniProtKB-UniRule"/>
</dbReference>
<dbReference type="CDD" id="cd16913">
    <property type="entry name" value="YkuD_like"/>
    <property type="match status" value="1"/>
</dbReference>
<evidence type="ECO:0000313" key="9">
    <source>
        <dbReference type="EMBL" id="TWH97435.1"/>
    </source>
</evidence>
<dbReference type="Pfam" id="PF03734">
    <property type="entry name" value="YkuD"/>
    <property type="match status" value="1"/>
</dbReference>
<dbReference type="EMBL" id="VLKK01000001">
    <property type="protein sequence ID" value="TWH97435.1"/>
    <property type="molecule type" value="Genomic_DNA"/>
</dbReference>
<dbReference type="PROSITE" id="PS52029">
    <property type="entry name" value="LD_TPASE"/>
    <property type="match status" value="1"/>
</dbReference>
<keyword evidence="4 7" id="KW-0133">Cell shape</keyword>
<keyword evidence="10" id="KW-1185">Reference proteome</keyword>
<comment type="pathway">
    <text evidence="1 7">Cell wall biogenesis; peptidoglycan biosynthesis.</text>
</comment>
<dbReference type="GO" id="GO:0018104">
    <property type="term" value="P:peptidoglycan-protein cross-linking"/>
    <property type="evidence" value="ECO:0007669"/>
    <property type="project" value="TreeGrafter"/>
</dbReference>
<evidence type="ECO:0000259" key="8">
    <source>
        <dbReference type="PROSITE" id="PS52029"/>
    </source>
</evidence>
<dbReference type="Gene3D" id="2.40.440.10">
    <property type="entry name" value="L,D-transpeptidase catalytic domain-like"/>
    <property type="match status" value="1"/>
</dbReference>
<dbReference type="Proteomes" id="UP000316624">
    <property type="component" value="Unassembled WGS sequence"/>
</dbReference>
<evidence type="ECO:0000256" key="2">
    <source>
        <dbReference type="ARBA" id="ARBA00005992"/>
    </source>
</evidence>
<evidence type="ECO:0000256" key="4">
    <source>
        <dbReference type="ARBA" id="ARBA00022960"/>
    </source>
</evidence>
<dbReference type="AlphaFoldDB" id="A0A562KQ79"/>
<keyword evidence="6 7" id="KW-0961">Cell wall biogenesis/degradation</keyword>
<dbReference type="SUPFAM" id="SSF141523">
    <property type="entry name" value="L,D-transpeptidase catalytic domain-like"/>
    <property type="match status" value="1"/>
</dbReference>
<dbReference type="RefSeq" id="WP_145071845.1">
    <property type="nucleotide sequence ID" value="NZ_JACIIY010000001.1"/>
</dbReference>
<dbReference type="PANTHER" id="PTHR30582:SF2">
    <property type="entry name" value="L,D-TRANSPEPTIDASE YCIB-RELATED"/>
    <property type="match status" value="1"/>
</dbReference>
<dbReference type="GO" id="GO:0005576">
    <property type="term" value="C:extracellular region"/>
    <property type="evidence" value="ECO:0007669"/>
    <property type="project" value="TreeGrafter"/>
</dbReference>